<feature type="transmembrane region" description="Helical" evidence="1">
    <location>
        <begin position="15"/>
        <end position="38"/>
    </location>
</feature>
<sequence length="68" mass="7271">MPVRDAFTPARRKQLIVGIIVGALVGVLISLWTGFWLWMLPGIAVGLAAGAIMRPPGDETDAAGSRRR</sequence>
<organism evidence="2 3">
    <name type="scientific">Agromyces marinus</name>
    <dbReference type="NCBI Taxonomy" id="1389020"/>
    <lineage>
        <taxon>Bacteria</taxon>
        <taxon>Bacillati</taxon>
        <taxon>Actinomycetota</taxon>
        <taxon>Actinomycetes</taxon>
        <taxon>Micrococcales</taxon>
        <taxon>Microbacteriaceae</taxon>
        <taxon>Agromyces</taxon>
    </lineage>
</organism>
<name>A0ABN6YDD5_9MICO</name>
<dbReference type="Proteomes" id="UP001321477">
    <property type="component" value="Chromosome"/>
</dbReference>
<dbReference type="RefSeq" id="WP_234659814.1">
    <property type="nucleotide sequence ID" value="NZ_AP027734.1"/>
</dbReference>
<reference evidence="3" key="1">
    <citation type="journal article" date="2019" name="Int. J. Syst. Evol. Microbiol.">
        <title>The Global Catalogue of Microorganisms (GCM) 10K type strain sequencing project: providing services to taxonomists for standard genome sequencing and annotation.</title>
        <authorList>
            <consortium name="The Broad Institute Genomics Platform"/>
            <consortium name="The Broad Institute Genome Sequencing Center for Infectious Disease"/>
            <person name="Wu L."/>
            <person name="Ma J."/>
        </authorList>
    </citation>
    <scope>NUCLEOTIDE SEQUENCE [LARGE SCALE GENOMIC DNA]</scope>
    <source>
        <strain evidence="3">NBRC 109019</strain>
    </source>
</reference>
<keyword evidence="3" id="KW-1185">Reference proteome</keyword>
<protein>
    <recommendedName>
        <fullName evidence="4">HPP family protein</fullName>
    </recommendedName>
</protein>
<accession>A0ABN6YDD5</accession>
<evidence type="ECO:0000256" key="1">
    <source>
        <dbReference type="SAM" id="Phobius"/>
    </source>
</evidence>
<proteinExistence type="predicted"/>
<evidence type="ECO:0000313" key="3">
    <source>
        <dbReference type="Proteomes" id="UP001321477"/>
    </source>
</evidence>
<keyword evidence="1" id="KW-1133">Transmembrane helix</keyword>
<keyword evidence="1" id="KW-0812">Transmembrane</keyword>
<evidence type="ECO:0000313" key="2">
    <source>
        <dbReference type="EMBL" id="BDZ55390.1"/>
    </source>
</evidence>
<dbReference type="EMBL" id="AP027734">
    <property type="protein sequence ID" value="BDZ55390.1"/>
    <property type="molecule type" value="Genomic_DNA"/>
</dbReference>
<evidence type="ECO:0008006" key="4">
    <source>
        <dbReference type="Google" id="ProtNLM"/>
    </source>
</evidence>
<keyword evidence="1" id="KW-0472">Membrane</keyword>
<gene>
    <name evidence="2" type="ORF">GCM10025870_24630</name>
</gene>